<evidence type="ECO:0000313" key="1">
    <source>
        <dbReference type="EMBL" id="CAB5218258.1"/>
    </source>
</evidence>
<protein>
    <submittedName>
        <fullName evidence="1">Uncharacterized protein</fullName>
    </submittedName>
</protein>
<gene>
    <name evidence="1" type="ORF">UFOVP204_140</name>
</gene>
<dbReference type="EMBL" id="LR798257">
    <property type="protein sequence ID" value="CAB5218258.1"/>
    <property type="molecule type" value="Genomic_DNA"/>
</dbReference>
<sequence>MAVAIIEVPSKARMANGLSKCLNAGIEYEMLENMQVEITCADEMKLAKIIAAFGGKILSAVNHKAVRVDMPKHEA</sequence>
<proteinExistence type="predicted"/>
<accession>A0A6J7WN68</accession>
<reference evidence="1" key="1">
    <citation type="submission" date="2020-05" db="EMBL/GenBank/DDBJ databases">
        <authorList>
            <person name="Chiriac C."/>
            <person name="Salcher M."/>
            <person name="Ghai R."/>
            <person name="Kavagutti S V."/>
        </authorList>
    </citation>
    <scope>NUCLEOTIDE SEQUENCE</scope>
</reference>
<name>A0A6J7WN68_9CAUD</name>
<organism evidence="1">
    <name type="scientific">uncultured Caudovirales phage</name>
    <dbReference type="NCBI Taxonomy" id="2100421"/>
    <lineage>
        <taxon>Viruses</taxon>
        <taxon>Duplodnaviria</taxon>
        <taxon>Heunggongvirae</taxon>
        <taxon>Uroviricota</taxon>
        <taxon>Caudoviricetes</taxon>
        <taxon>Peduoviridae</taxon>
        <taxon>Maltschvirus</taxon>
        <taxon>Maltschvirus maltsch</taxon>
    </lineage>
</organism>